<keyword evidence="1" id="KW-0560">Oxidoreductase</keyword>
<evidence type="ECO:0000259" key="3">
    <source>
        <dbReference type="Pfam" id="PF08240"/>
    </source>
</evidence>
<reference evidence="4 5" key="1">
    <citation type="journal article" date="2019" name="Int. J. Syst. Evol. Microbiol.">
        <title>The Global Catalogue of Microorganisms (GCM) 10K type strain sequencing project: providing services to taxonomists for standard genome sequencing and annotation.</title>
        <authorList>
            <consortium name="The Broad Institute Genomics Platform"/>
            <consortium name="The Broad Institute Genome Sequencing Center for Infectious Disease"/>
            <person name="Wu L."/>
            <person name="Ma J."/>
        </authorList>
    </citation>
    <scope>NUCLEOTIDE SEQUENCE [LARGE SCALE GENOMIC DNA]</scope>
    <source>
        <strain evidence="4 5">JCM 15749</strain>
    </source>
</reference>
<gene>
    <name evidence="4" type="ORF">GCM10009821_10560</name>
</gene>
<feature type="domain" description="Alcohol dehydrogenase-like N-terminal" evidence="3">
    <location>
        <begin position="23"/>
        <end position="135"/>
    </location>
</feature>
<evidence type="ECO:0000313" key="5">
    <source>
        <dbReference type="Proteomes" id="UP001501480"/>
    </source>
</evidence>
<dbReference type="PANTHER" id="PTHR43189:SF1">
    <property type="entry name" value="ZINC-TYPE ALCOHOL DEHYDROGENASE-LIKE PROTEIN C1198.01"/>
    <property type="match status" value="1"/>
</dbReference>
<comment type="caution">
    <text evidence="4">The sequence shown here is derived from an EMBL/GenBank/DDBJ whole genome shotgun (WGS) entry which is preliminary data.</text>
</comment>
<dbReference type="InterPro" id="IPR013154">
    <property type="entry name" value="ADH-like_N"/>
</dbReference>
<evidence type="ECO:0000313" key="4">
    <source>
        <dbReference type="EMBL" id="GAA2073964.1"/>
    </source>
</evidence>
<dbReference type="Pfam" id="PF00107">
    <property type="entry name" value="ADH_zinc_N"/>
    <property type="match status" value="1"/>
</dbReference>
<dbReference type="PANTHER" id="PTHR43189">
    <property type="entry name" value="ZINC-TYPE ALCOHOL DEHYDROGENASE-LIKE PROTEIN C1198.01-RELATED"/>
    <property type="match status" value="1"/>
</dbReference>
<proteinExistence type="predicted"/>
<dbReference type="SUPFAM" id="SSF51735">
    <property type="entry name" value="NAD(P)-binding Rossmann-fold domains"/>
    <property type="match status" value="1"/>
</dbReference>
<protein>
    <submittedName>
        <fullName evidence="4">Zinc-binding dehydrogenase</fullName>
    </submittedName>
</protein>
<evidence type="ECO:0000256" key="1">
    <source>
        <dbReference type="ARBA" id="ARBA00023002"/>
    </source>
</evidence>
<dbReference type="Gene3D" id="3.90.180.10">
    <property type="entry name" value="Medium-chain alcohol dehydrogenases, catalytic domain"/>
    <property type="match status" value="1"/>
</dbReference>
<dbReference type="Proteomes" id="UP001501480">
    <property type="component" value="Unassembled WGS sequence"/>
</dbReference>
<accession>A0ABN2VVA1</accession>
<evidence type="ECO:0000259" key="2">
    <source>
        <dbReference type="Pfam" id="PF00107"/>
    </source>
</evidence>
<feature type="domain" description="Alcohol dehydrogenase-like C-terminal" evidence="2">
    <location>
        <begin position="174"/>
        <end position="218"/>
    </location>
</feature>
<sequence length="382" mass="40645">MRAVVCEHQNLEVRETPTPVPAKGQVLLKVQRTGICGSDLHARVHADAAADVAAEVGYDDFMRPDTPVVMGHEFVGEVVEYGPGTKRRWAPGTSVVALPLLRQPDGLHMTGLSPKAGGGYAEYVAVSEAVAFEVPSNVPVEHAAMTEPLAVAWHAVRKGDVGAKDVAVVIGCGPIGLAVILMLKASGVRTVVASDLSAGRRELARRCGADVVVDPSSESPWARFASDKRYLTSAEDLMGLGMTTMERLRAVSIVPWQSVFRLGERLGARPSGPVVFECVGVPGILDSIIAEAPLLTRIVVVGVCMEPDSFRPVMAINKEVELRFAFCYDPAEFHETLQMVASGKVDPSPLVTGTVGLDGVADAFDALADPERHAKILVDPSR</sequence>
<dbReference type="InterPro" id="IPR011032">
    <property type="entry name" value="GroES-like_sf"/>
</dbReference>
<dbReference type="SUPFAM" id="SSF50129">
    <property type="entry name" value="GroES-like"/>
    <property type="match status" value="1"/>
</dbReference>
<dbReference type="Pfam" id="PF08240">
    <property type="entry name" value="ADH_N"/>
    <property type="match status" value="1"/>
</dbReference>
<dbReference type="EMBL" id="BAAAPY010000002">
    <property type="protein sequence ID" value="GAA2073964.1"/>
    <property type="molecule type" value="Genomic_DNA"/>
</dbReference>
<name>A0ABN2VVA1_9ACTN</name>
<dbReference type="InterPro" id="IPR013149">
    <property type="entry name" value="ADH-like_C"/>
</dbReference>
<organism evidence="4 5">
    <name type="scientific">Aeromicrobium halocynthiae</name>
    <dbReference type="NCBI Taxonomy" id="560557"/>
    <lineage>
        <taxon>Bacteria</taxon>
        <taxon>Bacillati</taxon>
        <taxon>Actinomycetota</taxon>
        <taxon>Actinomycetes</taxon>
        <taxon>Propionibacteriales</taxon>
        <taxon>Nocardioidaceae</taxon>
        <taxon>Aeromicrobium</taxon>
    </lineage>
</organism>
<dbReference type="Gene3D" id="3.40.50.720">
    <property type="entry name" value="NAD(P)-binding Rossmann-like Domain"/>
    <property type="match status" value="1"/>
</dbReference>
<dbReference type="CDD" id="cd08262">
    <property type="entry name" value="Zn_ADH8"/>
    <property type="match status" value="1"/>
</dbReference>
<dbReference type="InterPro" id="IPR036291">
    <property type="entry name" value="NAD(P)-bd_dom_sf"/>
</dbReference>
<keyword evidence="5" id="KW-1185">Reference proteome</keyword>
<dbReference type="RefSeq" id="WP_344325430.1">
    <property type="nucleotide sequence ID" value="NZ_BAAAPY010000002.1"/>
</dbReference>